<comment type="caution">
    <text evidence="4">The sequence shown here is derived from an EMBL/GenBank/DDBJ whole genome shotgun (WGS) entry which is preliminary data.</text>
</comment>
<dbReference type="Pfam" id="PF13581">
    <property type="entry name" value="HATPase_c_2"/>
    <property type="match status" value="1"/>
</dbReference>
<dbReference type="SUPFAM" id="SSF55874">
    <property type="entry name" value="ATPase domain of HSP90 chaperone/DNA topoisomerase II/histidine kinase"/>
    <property type="match status" value="1"/>
</dbReference>
<dbReference type="PANTHER" id="PTHR35526:SF3">
    <property type="entry name" value="ANTI-SIGMA-F FACTOR RSBW"/>
    <property type="match status" value="1"/>
</dbReference>
<dbReference type="EMBL" id="JAAXKY010000010">
    <property type="protein sequence ID" value="NMH76512.1"/>
    <property type="molecule type" value="Genomic_DNA"/>
</dbReference>
<dbReference type="GO" id="GO:0016301">
    <property type="term" value="F:kinase activity"/>
    <property type="evidence" value="ECO:0007669"/>
    <property type="project" value="UniProtKB-KW"/>
</dbReference>
<evidence type="ECO:0000256" key="1">
    <source>
        <dbReference type="ARBA" id="ARBA00022527"/>
    </source>
</evidence>
<dbReference type="PANTHER" id="PTHR35526">
    <property type="entry name" value="ANTI-SIGMA-F FACTOR RSBW-RELATED"/>
    <property type="match status" value="1"/>
</dbReference>
<sequence length="331" mass="35369">MRTGAPAGHQGYFHEAAFYNTDEEFLAIAIPFLEQGVAAGEPAVVGVGGGTAELLRAALTGIPGVVFLDDREGRRTRPANTIATNRQFLADRLTDGAQQIRVLGEVPHPGLGAPWDWWARYEATINHAFAPFPAWGLCPYDTRLISDDVAADVVRTHPHLATVDGRHVPNPRYQEPADFLAQRPAGDVDPLEATTPPVVDLLDPTPAAARNAARAVGDATVLDEIEVDDTVLAVSEAVTNALAHGRRPVRLRLWSAPERVVASISDAGPGPSDPFAGLLPTTGTTSAGLGLWMIHRVCTHVTMGTTDRGFTIRLVMRSGTTEEDGHVRQPA</sequence>
<organism evidence="4 5">
    <name type="scientific">Pseudonocardia xinjiangensis</name>
    <dbReference type="NCBI Taxonomy" id="75289"/>
    <lineage>
        <taxon>Bacteria</taxon>
        <taxon>Bacillati</taxon>
        <taxon>Actinomycetota</taxon>
        <taxon>Actinomycetes</taxon>
        <taxon>Pseudonocardiales</taxon>
        <taxon>Pseudonocardiaceae</taxon>
        <taxon>Pseudonocardia</taxon>
    </lineage>
</organism>
<protein>
    <submittedName>
        <fullName evidence="4">Sensor histidine kinase</fullName>
    </submittedName>
</protein>
<dbReference type="InterPro" id="IPR025847">
    <property type="entry name" value="MEDS_domain"/>
</dbReference>
<gene>
    <name evidence="4" type="ORF">HF577_05265</name>
</gene>
<keyword evidence="5" id="KW-1185">Reference proteome</keyword>
<name>A0ABX1R819_9PSEU</name>
<keyword evidence="4" id="KW-0808">Transferase</keyword>
<keyword evidence="1" id="KW-0723">Serine/threonine-protein kinase</keyword>
<evidence type="ECO:0000313" key="4">
    <source>
        <dbReference type="EMBL" id="NMH76512.1"/>
    </source>
</evidence>
<proteinExistence type="predicted"/>
<dbReference type="InterPro" id="IPR036890">
    <property type="entry name" value="HATPase_C_sf"/>
</dbReference>
<dbReference type="InterPro" id="IPR003594">
    <property type="entry name" value="HATPase_dom"/>
</dbReference>
<evidence type="ECO:0000313" key="5">
    <source>
        <dbReference type="Proteomes" id="UP001296706"/>
    </source>
</evidence>
<feature type="domain" description="MEDS" evidence="3">
    <location>
        <begin position="14"/>
        <end position="158"/>
    </location>
</feature>
<dbReference type="Proteomes" id="UP001296706">
    <property type="component" value="Unassembled WGS sequence"/>
</dbReference>
<evidence type="ECO:0000259" key="3">
    <source>
        <dbReference type="Pfam" id="PF14417"/>
    </source>
</evidence>
<dbReference type="Gene3D" id="3.30.565.10">
    <property type="entry name" value="Histidine kinase-like ATPase, C-terminal domain"/>
    <property type="match status" value="1"/>
</dbReference>
<evidence type="ECO:0000259" key="2">
    <source>
        <dbReference type="Pfam" id="PF13581"/>
    </source>
</evidence>
<dbReference type="InterPro" id="IPR047718">
    <property type="entry name" value="RsbA-like_anti_sig"/>
</dbReference>
<dbReference type="RefSeq" id="WP_169394592.1">
    <property type="nucleotide sequence ID" value="NZ_BAAAJH010000017.1"/>
</dbReference>
<dbReference type="Pfam" id="PF14417">
    <property type="entry name" value="MEDS"/>
    <property type="match status" value="1"/>
</dbReference>
<dbReference type="InterPro" id="IPR050267">
    <property type="entry name" value="Anti-sigma-factor_SerPK"/>
</dbReference>
<reference evidence="4 5" key="1">
    <citation type="submission" date="2020-04" db="EMBL/GenBank/DDBJ databases">
        <authorList>
            <person name="Klaysubun C."/>
            <person name="Duangmal K."/>
            <person name="Lipun K."/>
        </authorList>
    </citation>
    <scope>NUCLEOTIDE SEQUENCE [LARGE SCALE GENOMIC DNA]</scope>
    <source>
        <strain evidence="4 5">JCM 11839</strain>
    </source>
</reference>
<dbReference type="CDD" id="cd16936">
    <property type="entry name" value="HATPase_RsbW-like"/>
    <property type="match status" value="1"/>
</dbReference>
<accession>A0ABX1R819</accession>
<dbReference type="NCBIfam" id="NF041045">
    <property type="entry name" value="RsbA_anti_sig"/>
    <property type="match status" value="1"/>
</dbReference>
<feature type="domain" description="Histidine kinase/HSP90-like ATPase" evidence="2">
    <location>
        <begin position="207"/>
        <end position="315"/>
    </location>
</feature>
<keyword evidence="4" id="KW-0418">Kinase</keyword>